<dbReference type="AlphaFoldDB" id="C0W4E4"/>
<dbReference type="STRING" id="103621.GCA_001067145_01373"/>
<dbReference type="eggNOG" id="ENOG5032FTN">
    <property type="taxonomic scope" value="Bacteria"/>
</dbReference>
<proteinExistence type="predicted"/>
<dbReference type="RefSeq" id="WP_006547705.1">
    <property type="nucleotide sequence ID" value="NZ_DS999574.1"/>
</dbReference>
<organism evidence="1 2">
    <name type="scientific">Actinomyces urogenitalis DSM 15434</name>
    <dbReference type="NCBI Taxonomy" id="525246"/>
    <lineage>
        <taxon>Bacteria</taxon>
        <taxon>Bacillati</taxon>
        <taxon>Actinomycetota</taxon>
        <taxon>Actinomycetes</taxon>
        <taxon>Actinomycetales</taxon>
        <taxon>Actinomycetaceae</taxon>
        <taxon>Actinomyces</taxon>
    </lineage>
</organism>
<dbReference type="EMBL" id="ACFH01000050">
    <property type="protein sequence ID" value="EEH66401.1"/>
    <property type="molecule type" value="Genomic_DNA"/>
</dbReference>
<reference evidence="1 2" key="1">
    <citation type="submission" date="2009-01" db="EMBL/GenBank/DDBJ databases">
        <authorList>
            <person name="Qin X."/>
            <person name="Bachman B."/>
            <person name="Battles P."/>
            <person name="Bell A."/>
            <person name="Bess C."/>
            <person name="Bickham C."/>
            <person name="Chaboub L."/>
            <person name="Chen D."/>
            <person name="Coyle M."/>
            <person name="Deiros D.R."/>
            <person name="Dinh H."/>
            <person name="Forbes L."/>
            <person name="Fowler G."/>
            <person name="Francisco L."/>
            <person name="Fu Q."/>
            <person name="Gubbala S."/>
            <person name="Hale W."/>
            <person name="Han Y."/>
            <person name="Hemphill L."/>
            <person name="Highlander S.K."/>
            <person name="Hirani K."/>
            <person name="Hogues M."/>
            <person name="Jackson L."/>
            <person name="Jakkamsetti A."/>
            <person name="Javaid M."/>
            <person name="Jiang H."/>
            <person name="Korchina V."/>
            <person name="Kovar C."/>
            <person name="Lara F."/>
            <person name="Lee S."/>
            <person name="Mata R."/>
            <person name="Mathew T."/>
            <person name="Moen C."/>
            <person name="Morales K."/>
            <person name="Munidasa M."/>
            <person name="Nazareth L."/>
            <person name="Ngo R."/>
            <person name="Nguyen L."/>
            <person name="Okwuonu G."/>
            <person name="Ongeri F."/>
            <person name="Patil S."/>
            <person name="Petrosino J."/>
            <person name="Pham C."/>
            <person name="Pham P."/>
            <person name="Pu L.-L."/>
            <person name="Puazo M."/>
            <person name="Raj R."/>
            <person name="Reid J."/>
            <person name="Rouhana J."/>
            <person name="Saada N."/>
            <person name="Shang Y."/>
            <person name="Simmons D."/>
            <person name="Thornton R."/>
            <person name="Warren J."/>
            <person name="Weissenberger G."/>
            <person name="Zhang J."/>
            <person name="Zhang L."/>
            <person name="Zhou C."/>
            <person name="Zhu D."/>
            <person name="Muzny D."/>
            <person name="Worley K."/>
            <person name="Gibbs R."/>
        </authorList>
    </citation>
    <scope>NUCLEOTIDE SEQUENCE [LARGE SCALE GENOMIC DNA]</scope>
    <source>
        <strain evidence="1 2">DSM 15434</strain>
    </source>
</reference>
<protein>
    <submittedName>
        <fullName evidence="1">Uncharacterized protein</fullName>
    </submittedName>
</protein>
<gene>
    <name evidence="1" type="ORF">HMPREF0058_0738</name>
</gene>
<sequence length="239" mass="27579">MTDAVQMLKNLNAWLPELAALERSCPGPHSPLPGSRSTDAGRLPFGIVIDDPDEPADATTSAGVTRWLWFWAHALRQHRHEPRDVFDFVSPETYMAANAEWAEREWPEWPSFVDELNQHHARLARRLGHADAPAGHCWCGATLWRQAEDIGLTDWMICDGPSEHWYADADDWARACRDRAREITEEGRYWVRRAALETIWPGLKPDTLKKWAERGHVDRRGRLYDLAQVNLRMRPLRSE</sequence>
<keyword evidence="2" id="KW-1185">Reference proteome</keyword>
<evidence type="ECO:0000313" key="1">
    <source>
        <dbReference type="EMBL" id="EEH66401.1"/>
    </source>
</evidence>
<name>C0W4E4_9ACTO</name>
<evidence type="ECO:0000313" key="2">
    <source>
        <dbReference type="Proteomes" id="UP000004778"/>
    </source>
</evidence>
<accession>C0W4E4</accession>
<dbReference type="HOGENOM" id="CLU_1159174_0_0_11"/>
<comment type="caution">
    <text evidence="1">The sequence shown here is derived from an EMBL/GenBank/DDBJ whole genome shotgun (WGS) entry which is preliminary data.</text>
</comment>
<dbReference type="Proteomes" id="UP000004778">
    <property type="component" value="Unassembled WGS sequence"/>
</dbReference>